<proteinExistence type="predicted"/>
<evidence type="ECO:0000313" key="1">
    <source>
        <dbReference type="EMBL" id="RBO84301.1"/>
    </source>
</evidence>
<dbReference type="Proteomes" id="UP000252586">
    <property type="component" value="Unassembled WGS sequence"/>
</dbReference>
<organism evidence="1 2">
    <name type="scientific">Nocardia puris</name>
    <dbReference type="NCBI Taxonomy" id="208602"/>
    <lineage>
        <taxon>Bacteria</taxon>
        <taxon>Bacillati</taxon>
        <taxon>Actinomycetota</taxon>
        <taxon>Actinomycetes</taxon>
        <taxon>Mycobacteriales</taxon>
        <taxon>Nocardiaceae</taxon>
        <taxon>Nocardia</taxon>
    </lineage>
</organism>
<dbReference type="EMBL" id="QNRE01000017">
    <property type="protein sequence ID" value="RBO84301.1"/>
    <property type="molecule type" value="Genomic_DNA"/>
</dbReference>
<dbReference type="STRING" id="1210090.GCA_001613185_02394"/>
<name>A0A366D2N6_9NOCA</name>
<comment type="caution">
    <text evidence="1">The sequence shown here is derived from an EMBL/GenBank/DDBJ whole genome shotgun (WGS) entry which is preliminary data.</text>
</comment>
<dbReference type="Gene3D" id="1.25.40.10">
    <property type="entry name" value="Tetratricopeptide repeat domain"/>
    <property type="match status" value="1"/>
</dbReference>
<dbReference type="AlphaFoldDB" id="A0A366D2N6"/>
<dbReference type="InterPro" id="IPR011990">
    <property type="entry name" value="TPR-like_helical_dom_sf"/>
</dbReference>
<accession>A0A366D2N6</accession>
<sequence>MSRLHAFDVDEAVIDVIDVAFGDVLGRYELEGPVRLAPKVHSLRQEVNSLLEQCRQPVQLQRLYRLDGQLAGALGYMAVNRGQFHAANMYSREALRIAEFIRDVELQAWVKGTQSFCAYYRAEYTTAVGLAEEGIRLAGDTAQAIRLYTNGLARALGKIGDVNGVERAVEAAMSIASSIKTPPGLTPALSFVPYSEARLKANAATAYLSAGDYEQTLTYGRQVEAHVNASDSVWSRSLVRLDVATALVHQPDRDVEHAMDLGVEALNASQDRPIRSVWQRAHDLADVVTIVDARKVKDYADELREWSAKARTAAAPDSATAEER</sequence>
<keyword evidence="2" id="KW-1185">Reference proteome</keyword>
<protein>
    <submittedName>
        <fullName evidence="1">Uncharacterized protein</fullName>
    </submittedName>
</protein>
<reference evidence="1 2" key="1">
    <citation type="submission" date="2018-06" db="EMBL/GenBank/DDBJ databases">
        <title>Genomic Encyclopedia of Type Strains, Phase IV (KMG-IV): sequencing the most valuable type-strain genomes for metagenomic binning, comparative biology and taxonomic classification.</title>
        <authorList>
            <person name="Goeker M."/>
        </authorList>
    </citation>
    <scope>NUCLEOTIDE SEQUENCE [LARGE SCALE GENOMIC DNA]</scope>
    <source>
        <strain evidence="1 2">DSM 44599</strain>
    </source>
</reference>
<gene>
    <name evidence="1" type="ORF">DFR74_117122</name>
</gene>
<evidence type="ECO:0000313" key="2">
    <source>
        <dbReference type="Proteomes" id="UP000252586"/>
    </source>
</evidence>
<dbReference type="SUPFAM" id="SSF48452">
    <property type="entry name" value="TPR-like"/>
    <property type="match status" value="1"/>
</dbReference>